<evidence type="ECO:0000313" key="4">
    <source>
        <dbReference type="EMBL" id="GAP66060.1"/>
    </source>
</evidence>
<keyword evidence="5" id="KW-1185">Reference proteome</keyword>
<feature type="chain" id="PRO_5007415622" evidence="2">
    <location>
        <begin position="25"/>
        <end position="235"/>
    </location>
</feature>
<name>A0A0K8QMC9_9GAMM</name>
<dbReference type="EMBL" id="DF952383">
    <property type="protein sequence ID" value="GAN45733.1"/>
    <property type="molecule type" value="Genomic_DNA"/>
</dbReference>
<feature type="region of interest" description="Disordered" evidence="1">
    <location>
        <begin position="183"/>
        <end position="235"/>
    </location>
</feature>
<gene>
    <name evidence="3" type="ORF">MBSD_2286</name>
    <name evidence="4" type="ORF">MBSD_n1362</name>
</gene>
<dbReference type="RefSeq" id="WP_062536389.1">
    <property type="nucleotide sequence ID" value="NZ_DF970185.1"/>
</dbReference>
<accession>A0A0K8QMC9</accession>
<proteinExistence type="predicted"/>
<protein>
    <submittedName>
        <fullName evidence="4">Cell surface protein</fullName>
    </submittedName>
</protein>
<dbReference type="Proteomes" id="UP000253740">
    <property type="component" value="Unassembled WGS sequence"/>
</dbReference>
<evidence type="ECO:0000256" key="1">
    <source>
        <dbReference type="SAM" id="MobiDB-lite"/>
    </source>
</evidence>
<feature type="compositionally biased region" description="Basic and acidic residues" evidence="1">
    <location>
        <begin position="202"/>
        <end position="235"/>
    </location>
</feature>
<feature type="signal peptide" evidence="2">
    <location>
        <begin position="1"/>
        <end position="24"/>
    </location>
</feature>
<dbReference type="OrthoDB" id="5741373at2"/>
<reference evidence="3" key="1">
    <citation type="submission" date="2015-03" db="EMBL/GenBank/DDBJ databases">
        <title>Draft genome sequence of Mizugakiibacter sediminis skMP5.</title>
        <authorList>
            <person name="Watanabe T."/>
            <person name="Kojima H."/>
            <person name="Fukui M."/>
        </authorList>
    </citation>
    <scope>NUCLEOTIDE SEQUENCE</scope>
    <source>
        <strain evidence="3">SkMP5</strain>
    </source>
</reference>
<evidence type="ECO:0000256" key="2">
    <source>
        <dbReference type="SAM" id="SignalP"/>
    </source>
</evidence>
<reference evidence="4" key="2">
    <citation type="submission" date="2015-08" db="EMBL/GenBank/DDBJ databases">
        <title>Complete DNA Sequence of Pseudomonas syringae pv. actinidiae, the Causal Agent of Kiwifruit Canker Disease.</title>
        <authorList>
            <person name="Rikkerink E.H.A."/>
            <person name="Fineran P.C."/>
        </authorList>
    </citation>
    <scope>NUCLEOTIDE SEQUENCE</scope>
    <source>
        <strain evidence="4">SkMP5</strain>
    </source>
</reference>
<dbReference type="HOGENOM" id="CLU_097544_0_0_6"/>
<sequence length="235" mass="23722">MNSKPRFALSLLCAALLGALGAQAYADGTTEPTPPPAATGNTEAGKLAAAYGGFAGSDANARALVDGLRDGTSITLNTSVTNPDGTTTTSATTFQPATGKMGYGEVDIALALAKDELAKLGITAPTAAQIEAALNGGTVTLADGSTQDLKGVLALRADGQGWGQIAKTLGVKLGAIVSASHTDKSQAGLDHGKPDSAGQVAKADRPEHPARPDRPERPQRPERPERPDHAGRPGG</sequence>
<evidence type="ECO:0000313" key="5">
    <source>
        <dbReference type="Proteomes" id="UP000253740"/>
    </source>
</evidence>
<dbReference type="EMBL" id="DF970185">
    <property type="protein sequence ID" value="GAP66060.1"/>
    <property type="molecule type" value="Genomic_DNA"/>
</dbReference>
<keyword evidence="2" id="KW-0732">Signal</keyword>
<dbReference type="AlphaFoldDB" id="A0A0K8QMC9"/>
<evidence type="ECO:0000313" key="3">
    <source>
        <dbReference type="EMBL" id="GAN45733.1"/>
    </source>
</evidence>
<organism evidence="4">
    <name type="scientific">Mizugakiibacter sediminis</name>
    <dbReference type="NCBI Taxonomy" id="1475481"/>
    <lineage>
        <taxon>Bacteria</taxon>
        <taxon>Pseudomonadati</taxon>
        <taxon>Pseudomonadota</taxon>
        <taxon>Gammaproteobacteria</taxon>
        <taxon>Lysobacterales</taxon>
        <taxon>Rhodanobacteraceae</taxon>
        <taxon>Mizugakiibacter</taxon>
    </lineage>
</organism>